<evidence type="ECO:0000256" key="3">
    <source>
        <dbReference type="ARBA" id="ARBA00023242"/>
    </source>
</evidence>
<evidence type="ECO:0000256" key="2">
    <source>
        <dbReference type="ARBA" id="ARBA00010511"/>
    </source>
</evidence>
<dbReference type="Proteomes" id="UP000504621">
    <property type="component" value="Unplaced"/>
</dbReference>
<evidence type="ECO:0000256" key="1">
    <source>
        <dbReference type="ARBA" id="ARBA00004123"/>
    </source>
</evidence>
<proteinExistence type="inferred from homology"/>
<dbReference type="GeneID" id="110425851"/>
<dbReference type="PANTHER" id="PTHR34105:SF1">
    <property type="entry name" value="PROLINE-, GLUTAMIC ACID- AND LEUCINE-RICH PROTEIN 1"/>
    <property type="match status" value="1"/>
</dbReference>
<name>A0A6J1BB61_9ROSI</name>
<evidence type="ECO:0000313" key="5">
    <source>
        <dbReference type="Proteomes" id="UP000504621"/>
    </source>
</evidence>
<keyword evidence="5" id="KW-1185">Reference proteome</keyword>
<keyword evidence="3" id="KW-0539">Nucleus</keyword>
<protein>
    <submittedName>
        <fullName evidence="6">Uncharacterized protein LOC110425851</fullName>
    </submittedName>
</protein>
<reference evidence="6" key="1">
    <citation type="submission" date="2025-08" db="UniProtKB">
        <authorList>
            <consortium name="RefSeq"/>
        </authorList>
    </citation>
    <scope>IDENTIFICATION</scope>
    <source>
        <tissue evidence="6">Leaf</tissue>
    </source>
</reference>
<dbReference type="AlphaFoldDB" id="A0A6J1BB61"/>
<comment type="similarity">
    <text evidence="2">Belongs to the RIX1/PELP1 family.</text>
</comment>
<dbReference type="Pfam" id="PF08167">
    <property type="entry name" value="RIX1"/>
    <property type="match status" value="1"/>
</dbReference>
<sequence length="155" mass="17545">MAGFEQSKNMYDVRLKPLMLRSLMRQYVPDEKHPLSLNSSCFELSKVVSIVQTHRLLSESYPQSMDVKLVHSWKSAVDDWVNRLLLLLSSDMSDKCWLGICLLGVTCQECSSDRFLSSYSVWLHKLLSHIQSPADSQLVKVASCTAISVLFTSNS</sequence>
<dbReference type="RefSeq" id="XP_021296586.1">
    <property type="nucleotide sequence ID" value="XM_021440911.1"/>
</dbReference>
<dbReference type="InterPro" id="IPR012583">
    <property type="entry name" value="RIX1_N"/>
</dbReference>
<dbReference type="GO" id="GO:0006364">
    <property type="term" value="P:rRNA processing"/>
    <property type="evidence" value="ECO:0007669"/>
    <property type="project" value="TreeGrafter"/>
</dbReference>
<accession>A0A6J1BB61</accession>
<feature type="domain" description="Pre-rRNA-processing protein RIX1 N-terminal" evidence="4">
    <location>
        <begin position="42"/>
        <end position="153"/>
    </location>
</feature>
<evidence type="ECO:0000259" key="4">
    <source>
        <dbReference type="Pfam" id="PF08167"/>
    </source>
</evidence>
<dbReference type="OrthoDB" id="967981at2759"/>
<evidence type="ECO:0000313" key="6">
    <source>
        <dbReference type="RefSeq" id="XP_021296586.1"/>
    </source>
</evidence>
<comment type="subcellular location">
    <subcellularLocation>
        <location evidence="1">Nucleus</location>
    </subcellularLocation>
</comment>
<dbReference type="PANTHER" id="PTHR34105">
    <property type="entry name" value="PROLINE-, GLUTAMIC ACID- AND LEUCINE-RICH PROTEIN 1"/>
    <property type="match status" value="1"/>
</dbReference>
<dbReference type="GO" id="GO:0005634">
    <property type="term" value="C:nucleus"/>
    <property type="evidence" value="ECO:0007669"/>
    <property type="project" value="UniProtKB-SubCell"/>
</dbReference>
<gene>
    <name evidence="6" type="primary">LOC110425851</name>
</gene>
<organism evidence="5 6">
    <name type="scientific">Herrania umbratica</name>
    <dbReference type="NCBI Taxonomy" id="108875"/>
    <lineage>
        <taxon>Eukaryota</taxon>
        <taxon>Viridiplantae</taxon>
        <taxon>Streptophyta</taxon>
        <taxon>Embryophyta</taxon>
        <taxon>Tracheophyta</taxon>
        <taxon>Spermatophyta</taxon>
        <taxon>Magnoliopsida</taxon>
        <taxon>eudicotyledons</taxon>
        <taxon>Gunneridae</taxon>
        <taxon>Pentapetalae</taxon>
        <taxon>rosids</taxon>
        <taxon>malvids</taxon>
        <taxon>Malvales</taxon>
        <taxon>Malvaceae</taxon>
        <taxon>Byttnerioideae</taxon>
        <taxon>Herrania</taxon>
    </lineage>
</organism>